<sequence>MAHDIGQQLARTAADAALAHATTIGLAVSVAVVDAAGWDVVVVRGDDTPGFTAGIARVKAATAVAFRRPTGDLAAIKESRPEVIDAVADQLSFRPTTLRGGLPLLRDGAVVGAIGVSGGTGEQDIECAEAALAALDLP</sequence>
<protein>
    <submittedName>
        <fullName evidence="1">Heme-binding protein</fullName>
    </submittedName>
</protein>
<dbReference type="Proteomes" id="UP000470246">
    <property type="component" value="Unassembled WGS sequence"/>
</dbReference>
<comment type="caution">
    <text evidence="1">The sequence shown here is derived from an EMBL/GenBank/DDBJ whole genome shotgun (WGS) entry which is preliminary data.</text>
</comment>
<evidence type="ECO:0000313" key="1">
    <source>
        <dbReference type="EMBL" id="NEK59916.1"/>
    </source>
</evidence>
<dbReference type="Pfam" id="PF03928">
    <property type="entry name" value="HbpS-like"/>
    <property type="match status" value="1"/>
</dbReference>
<dbReference type="InterPro" id="IPR038084">
    <property type="entry name" value="PduO/GlcC-like_sf"/>
</dbReference>
<accession>A0A7K3W4V9</accession>
<dbReference type="SUPFAM" id="SSF143744">
    <property type="entry name" value="GlcG-like"/>
    <property type="match status" value="1"/>
</dbReference>
<evidence type="ECO:0000313" key="2">
    <source>
        <dbReference type="Proteomes" id="UP000470246"/>
    </source>
</evidence>
<dbReference type="PANTHER" id="PTHR34309">
    <property type="entry name" value="SLR1406 PROTEIN"/>
    <property type="match status" value="1"/>
</dbReference>
<reference evidence="1 2" key="1">
    <citation type="submission" date="2020-02" db="EMBL/GenBank/DDBJ databases">
        <title>Geodermatophilus sabuli CPCC 205279 I12A-02694.</title>
        <authorList>
            <person name="Jiang Z."/>
        </authorList>
    </citation>
    <scope>NUCLEOTIDE SEQUENCE [LARGE SCALE GENOMIC DNA]</scope>
    <source>
        <strain evidence="1 2">I12A-02694</strain>
    </source>
</reference>
<gene>
    <name evidence="1" type="ORF">GCU56_18840</name>
</gene>
<dbReference type="Gene3D" id="3.30.450.150">
    <property type="entry name" value="Haem-degrading domain"/>
    <property type="match status" value="1"/>
</dbReference>
<dbReference type="EMBL" id="JAAGWF010000022">
    <property type="protein sequence ID" value="NEK59916.1"/>
    <property type="molecule type" value="Genomic_DNA"/>
</dbReference>
<name>A0A7K3W4V9_9ACTN</name>
<organism evidence="1 2">
    <name type="scientific">Geodermatophilus sabuli</name>
    <dbReference type="NCBI Taxonomy" id="1564158"/>
    <lineage>
        <taxon>Bacteria</taxon>
        <taxon>Bacillati</taxon>
        <taxon>Actinomycetota</taxon>
        <taxon>Actinomycetes</taxon>
        <taxon>Geodermatophilales</taxon>
        <taxon>Geodermatophilaceae</taxon>
        <taxon>Geodermatophilus</taxon>
    </lineage>
</organism>
<keyword evidence="2" id="KW-1185">Reference proteome</keyword>
<dbReference type="InterPro" id="IPR005624">
    <property type="entry name" value="PduO/GlcC-like"/>
</dbReference>
<dbReference type="InterPro" id="IPR052517">
    <property type="entry name" value="GlcG_carb_metab_protein"/>
</dbReference>
<dbReference type="PANTHER" id="PTHR34309:SF10">
    <property type="entry name" value="SLR1406 PROTEIN"/>
    <property type="match status" value="1"/>
</dbReference>
<proteinExistence type="predicted"/>
<dbReference type="RefSeq" id="WP_163483289.1">
    <property type="nucleotide sequence ID" value="NZ_JAAGWF010000022.1"/>
</dbReference>
<dbReference type="AlphaFoldDB" id="A0A7K3W4V9"/>